<dbReference type="GO" id="GO:0016846">
    <property type="term" value="F:carbon-sulfur lyase activity"/>
    <property type="evidence" value="ECO:0007669"/>
    <property type="project" value="InterPro"/>
</dbReference>
<keyword evidence="4" id="KW-0456">Lyase</keyword>
<proteinExistence type="inferred from homology"/>
<evidence type="ECO:0000256" key="1">
    <source>
        <dbReference type="ARBA" id="ARBA00005495"/>
    </source>
</evidence>
<evidence type="ECO:0000256" key="3">
    <source>
        <dbReference type="ARBA" id="ARBA00022833"/>
    </source>
</evidence>
<keyword evidence="7" id="KW-1185">Reference proteome</keyword>
<dbReference type="GO" id="GO:0046872">
    <property type="term" value="F:metal ion binding"/>
    <property type="evidence" value="ECO:0007669"/>
    <property type="project" value="UniProtKB-KW"/>
</dbReference>
<feature type="domain" description="CENP-V/GFA" evidence="5">
    <location>
        <begin position="3"/>
        <end position="122"/>
    </location>
</feature>
<organism evidence="6 7">
    <name type="scientific">Ferranicluibacter rubi</name>
    <dbReference type="NCBI Taxonomy" id="2715133"/>
    <lineage>
        <taxon>Bacteria</taxon>
        <taxon>Pseudomonadati</taxon>
        <taxon>Pseudomonadota</taxon>
        <taxon>Alphaproteobacteria</taxon>
        <taxon>Hyphomicrobiales</taxon>
        <taxon>Rhizobiaceae</taxon>
        <taxon>Ferranicluibacter</taxon>
    </lineage>
</organism>
<dbReference type="SUPFAM" id="SSF51316">
    <property type="entry name" value="Mss4-like"/>
    <property type="match status" value="1"/>
</dbReference>
<dbReference type="AlphaFoldDB" id="A0AA44C9H1"/>
<dbReference type="InterPro" id="IPR011057">
    <property type="entry name" value="Mss4-like_sf"/>
</dbReference>
<name>A0AA44C9H1_9HYPH</name>
<protein>
    <submittedName>
        <fullName evidence="6">GFA family protein</fullName>
    </submittedName>
</protein>
<comment type="caution">
    <text evidence="6">The sequence shown here is derived from an EMBL/GenBank/DDBJ whole genome shotgun (WGS) entry which is preliminary data.</text>
</comment>
<keyword evidence="3" id="KW-0862">Zinc</keyword>
<dbReference type="PANTHER" id="PTHR33337">
    <property type="entry name" value="GFA DOMAIN-CONTAINING PROTEIN"/>
    <property type="match status" value="1"/>
</dbReference>
<dbReference type="EMBL" id="JAANCM010000001">
    <property type="protein sequence ID" value="NHT74793.1"/>
    <property type="molecule type" value="Genomic_DNA"/>
</dbReference>
<dbReference type="Pfam" id="PF04828">
    <property type="entry name" value="GFA"/>
    <property type="match status" value="1"/>
</dbReference>
<evidence type="ECO:0000313" key="7">
    <source>
        <dbReference type="Proteomes" id="UP001155840"/>
    </source>
</evidence>
<evidence type="ECO:0000313" key="6">
    <source>
        <dbReference type="EMBL" id="NHT74793.1"/>
    </source>
</evidence>
<dbReference type="RefSeq" id="WP_167126831.1">
    <property type="nucleotide sequence ID" value="NZ_JAANCM010000001.1"/>
</dbReference>
<evidence type="ECO:0000259" key="5">
    <source>
        <dbReference type="PROSITE" id="PS51891"/>
    </source>
</evidence>
<reference evidence="6" key="1">
    <citation type="submission" date="2020-03" db="EMBL/GenBank/DDBJ databases">
        <title>Ferranicluibacter endophyticum gen. nov., sp. nov., a new genus isolated from Rubus ulmifolius Schott. stem.</title>
        <authorList>
            <person name="Roca-Couso R."/>
            <person name="Flores-Felix J.D."/>
            <person name="Igual J.M."/>
            <person name="Rivas R."/>
        </authorList>
    </citation>
    <scope>NUCLEOTIDE SEQUENCE</scope>
    <source>
        <strain evidence="6">CRRU44</strain>
    </source>
</reference>
<evidence type="ECO:0000256" key="2">
    <source>
        <dbReference type="ARBA" id="ARBA00022723"/>
    </source>
</evidence>
<accession>A0AA44C9H1</accession>
<dbReference type="PROSITE" id="PS51891">
    <property type="entry name" value="CENP_V_GFA"/>
    <property type="match status" value="1"/>
</dbReference>
<dbReference type="Proteomes" id="UP001155840">
    <property type="component" value="Unassembled WGS sequence"/>
</dbReference>
<dbReference type="InterPro" id="IPR006913">
    <property type="entry name" value="CENP-V/GFA"/>
</dbReference>
<keyword evidence="2" id="KW-0479">Metal-binding</keyword>
<evidence type="ECO:0000256" key="4">
    <source>
        <dbReference type="ARBA" id="ARBA00023239"/>
    </source>
</evidence>
<gene>
    <name evidence="6" type="ORF">G8E10_03380</name>
</gene>
<dbReference type="PANTHER" id="PTHR33337:SF40">
    <property type="entry name" value="CENP-V_GFA DOMAIN-CONTAINING PROTEIN-RELATED"/>
    <property type="match status" value="1"/>
</dbReference>
<comment type="similarity">
    <text evidence="1">Belongs to the Gfa family.</text>
</comment>
<sequence>MKIDGACHCGQIAFEAEIDPDAVSVCHCTDCQTLTGTAYRVTVSVPRDRFALTKGAPKTYVKTADNGHRRFQMFCPDCGSPIFTTGEGDEAGEIGIRWGNIRQRGDLAPKRQIWCASAMPWLDTVTELPGKPGD</sequence>
<dbReference type="Gene3D" id="3.90.1590.10">
    <property type="entry name" value="glutathione-dependent formaldehyde- activating enzyme (gfa)"/>
    <property type="match status" value="1"/>
</dbReference>